<dbReference type="AlphaFoldDB" id="A0A2P5IAI4"/>
<comment type="caution">
    <text evidence="2">The sequence shown here is derived from an EMBL/GenBank/DDBJ whole genome shotgun (WGS) entry which is preliminary data.</text>
</comment>
<protein>
    <submittedName>
        <fullName evidence="2">Uncharacterized protein</fullName>
    </submittedName>
</protein>
<evidence type="ECO:0000313" key="3">
    <source>
        <dbReference type="Proteomes" id="UP000094444"/>
    </source>
</evidence>
<evidence type="ECO:0000313" key="2">
    <source>
        <dbReference type="EMBL" id="POS79476.1"/>
    </source>
</evidence>
<dbReference type="Proteomes" id="UP000094444">
    <property type="component" value="Unassembled WGS sequence"/>
</dbReference>
<feature type="compositionally biased region" description="Basic and acidic residues" evidence="1">
    <location>
        <begin position="32"/>
        <end position="46"/>
    </location>
</feature>
<sequence>MQRVVPEDQKRGEETDTWGRWVLGAGVAGWKRQKDEKGEQGTRTSDRLPGCVHGPASVVAPATGMLERRSARWPIARGQSDPLKFLSRHPANTCELRQVDDSYPSSWDVSQNATTAAPRRWISHATTNHPIRGKVWEEMWAAVAGWPLGPVRGRPPSGPLASRIAVAFPRPGPHEAHCDDDARPQRDSFSPPPPRKIASQGLSHDHANQSPAENRLRSLRPLHCRRTKMLPHRKTVKRNSLARIISLSIIPSPACPSRRRPNSTSKQAGPPALDTRETRGSIADESCLMRRAIVVPIDRALGSLLRLS</sequence>
<evidence type="ECO:0000256" key="1">
    <source>
        <dbReference type="SAM" id="MobiDB-lite"/>
    </source>
</evidence>
<name>A0A2P5IAI4_DIAHE</name>
<feature type="region of interest" description="Disordered" evidence="1">
    <location>
        <begin position="29"/>
        <end position="56"/>
    </location>
</feature>
<feature type="region of interest" description="Disordered" evidence="1">
    <location>
        <begin position="252"/>
        <end position="279"/>
    </location>
</feature>
<organism evidence="2 3">
    <name type="scientific">Diaporthe helianthi</name>
    <dbReference type="NCBI Taxonomy" id="158607"/>
    <lineage>
        <taxon>Eukaryota</taxon>
        <taxon>Fungi</taxon>
        <taxon>Dikarya</taxon>
        <taxon>Ascomycota</taxon>
        <taxon>Pezizomycotina</taxon>
        <taxon>Sordariomycetes</taxon>
        <taxon>Sordariomycetidae</taxon>
        <taxon>Diaporthales</taxon>
        <taxon>Diaporthaceae</taxon>
        <taxon>Diaporthe</taxon>
    </lineage>
</organism>
<keyword evidence="3" id="KW-1185">Reference proteome</keyword>
<feature type="compositionally biased region" description="Basic and acidic residues" evidence="1">
    <location>
        <begin position="172"/>
        <end position="186"/>
    </location>
</feature>
<dbReference type="InParanoid" id="A0A2P5IAI4"/>
<dbReference type="EMBL" id="MAVT02000111">
    <property type="protein sequence ID" value="POS79476.1"/>
    <property type="molecule type" value="Genomic_DNA"/>
</dbReference>
<accession>A0A2P5IAI4</accession>
<proteinExistence type="predicted"/>
<feature type="region of interest" description="Disordered" evidence="1">
    <location>
        <begin position="169"/>
        <end position="221"/>
    </location>
</feature>
<reference evidence="2" key="1">
    <citation type="submission" date="2017-09" db="EMBL/GenBank/DDBJ databases">
        <title>Polyketide synthases of a Diaporthe helianthi virulent isolate.</title>
        <authorList>
            <person name="Baroncelli R."/>
        </authorList>
    </citation>
    <scope>NUCLEOTIDE SEQUENCE [LARGE SCALE GENOMIC DNA]</scope>
    <source>
        <strain evidence="2">7/96</strain>
    </source>
</reference>
<gene>
    <name evidence="2" type="ORF">DHEL01_v202128</name>
</gene>